<proteinExistence type="predicted"/>
<dbReference type="EMBL" id="CAJVPV010061527">
    <property type="protein sequence ID" value="CAG8791023.1"/>
    <property type="molecule type" value="Genomic_DNA"/>
</dbReference>
<sequence length="146" mass="15668">STSPKLSMANEQLQPKNPRKSPGLQELPQMEYSNPTLNDVRQQQLDTNRAQQYQTSSKDWNSLHKVHGPPGTNVNNGLVTASSMNNSNQSLVNEGLVTVPPQRVVTSGGSTDLTTMTGLQNASNLGQYAVKMPPGFGSVNNNSSTS</sequence>
<dbReference type="Proteomes" id="UP000789342">
    <property type="component" value="Unassembled WGS sequence"/>
</dbReference>
<dbReference type="AlphaFoldDB" id="A0A9N9JPA1"/>
<name>A0A9N9JPA1_9GLOM</name>
<feature type="compositionally biased region" description="Polar residues" evidence="1">
    <location>
        <begin position="72"/>
        <end position="85"/>
    </location>
</feature>
<feature type="compositionally biased region" description="Polar residues" evidence="1">
    <location>
        <begin position="1"/>
        <end position="15"/>
    </location>
</feature>
<evidence type="ECO:0000313" key="2">
    <source>
        <dbReference type="EMBL" id="CAG8791023.1"/>
    </source>
</evidence>
<accession>A0A9N9JPA1</accession>
<reference evidence="2" key="1">
    <citation type="submission" date="2021-06" db="EMBL/GenBank/DDBJ databases">
        <authorList>
            <person name="Kallberg Y."/>
            <person name="Tangrot J."/>
            <person name="Rosling A."/>
        </authorList>
    </citation>
    <scope>NUCLEOTIDE SEQUENCE</scope>
    <source>
        <strain evidence="2">CL551</strain>
    </source>
</reference>
<gene>
    <name evidence="2" type="ORF">AMORRO_LOCUS18146</name>
</gene>
<feature type="region of interest" description="Disordered" evidence="1">
    <location>
        <begin position="55"/>
        <end position="85"/>
    </location>
</feature>
<feature type="region of interest" description="Disordered" evidence="1">
    <location>
        <begin position="1"/>
        <end position="39"/>
    </location>
</feature>
<protein>
    <submittedName>
        <fullName evidence="2">10151_t:CDS:1</fullName>
    </submittedName>
</protein>
<evidence type="ECO:0000313" key="3">
    <source>
        <dbReference type="Proteomes" id="UP000789342"/>
    </source>
</evidence>
<keyword evidence="3" id="KW-1185">Reference proteome</keyword>
<evidence type="ECO:0000256" key="1">
    <source>
        <dbReference type="SAM" id="MobiDB-lite"/>
    </source>
</evidence>
<feature type="non-terminal residue" evidence="2">
    <location>
        <position position="146"/>
    </location>
</feature>
<organism evidence="2 3">
    <name type="scientific">Acaulospora morrowiae</name>
    <dbReference type="NCBI Taxonomy" id="94023"/>
    <lineage>
        <taxon>Eukaryota</taxon>
        <taxon>Fungi</taxon>
        <taxon>Fungi incertae sedis</taxon>
        <taxon>Mucoromycota</taxon>
        <taxon>Glomeromycotina</taxon>
        <taxon>Glomeromycetes</taxon>
        <taxon>Diversisporales</taxon>
        <taxon>Acaulosporaceae</taxon>
        <taxon>Acaulospora</taxon>
    </lineage>
</organism>
<feature type="non-terminal residue" evidence="2">
    <location>
        <position position="1"/>
    </location>
</feature>
<comment type="caution">
    <text evidence="2">The sequence shown here is derived from an EMBL/GenBank/DDBJ whole genome shotgun (WGS) entry which is preliminary data.</text>
</comment>